<sequence>MRPIRFAILILLFANCHAQQVDKSIVEELKTKIASKTYPKIDAIVVEQDNKIIIEEYFNEFKKDSQHDMRSSFKSITSLLAGIAIDKKLISLDDKLGRFFPELKNEAKRNISVRNLLEMRSGLNCEEFYGMGPECEEDMSKSEDWVAYCLGVDLIREPGLNWSYNSNEPMLVGEIIARASRMTVMEFAKLNLFQPLGINEYKWTISPKGQGMTAGSFYMKPTDMLKIIDLVRNNGKWKGNQIISADWIKLSTDCHISIDFSFARYSRIPNAKYESARYGFFWYRENLTYKDINTEILFASGNGGQYMMLLPEYNLTVVFTGSNYGNWRGKLPFEIILKYIIPAVKKENK</sequence>
<evidence type="ECO:0000313" key="2">
    <source>
        <dbReference type="EMBL" id="MDJ1485653.1"/>
    </source>
</evidence>
<dbReference type="InterPro" id="IPR050789">
    <property type="entry name" value="Diverse_Enzym_Activities"/>
</dbReference>
<proteinExistence type="predicted"/>
<dbReference type="RefSeq" id="WP_313988500.1">
    <property type="nucleotide sequence ID" value="NZ_JASJOS010000022.1"/>
</dbReference>
<dbReference type="Pfam" id="PF00144">
    <property type="entry name" value="Beta-lactamase"/>
    <property type="match status" value="1"/>
</dbReference>
<dbReference type="PANTHER" id="PTHR43283">
    <property type="entry name" value="BETA-LACTAMASE-RELATED"/>
    <property type="match status" value="1"/>
</dbReference>
<evidence type="ECO:0000313" key="3">
    <source>
        <dbReference type="Proteomes" id="UP001241110"/>
    </source>
</evidence>
<reference evidence="2" key="1">
    <citation type="submission" date="2023-05" db="EMBL/GenBank/DDBJ databases">
        <authorList>
            <person name="Zhang X."/>
        </authorList>
    </citation>
    <scope>NUCLEOTIDE SEQUENCE</scope>
    <source>
        <strain evidence="2">YF14B1</strain>
    </source>
</reference>
<dbReference type="InterPro" id="IPR012338">
    <property type="entry name" value="Beta-lactam/transpept-like"/>
</dbReference>
<evidence type="ECO:0000259" key="1">
    <source>
        <dbReference type="Pfam" id="PF00144"/>
    </source>
</evidence>
<keyword evidence="2" id="KW-0378">Hydrolase</keyword>
<protein>
    <submittedName>
        <fullName evidence="2">Serine hydrolase</fullName>
        <ecNumber evidence="2">3.-.-.-</ecNumber>
    </submittedName>
</protein>
<accession>A0AAE3QY82</accession>
<dbReference type="InterPro" id="IPR001466">
    <property type="entry name" value="Beta-lactam-related"/>
</dbReference>
<dbReference type="SUPFAM" id="SSF56601">
    <property type="entry name" value="beta-lactamase/transpeptidase-like"/>
    <property type="match status" value="1"/>
</dbReference>
<dbReference type="GO" id="GO:0016787">
    <property type="term" value="F:hydrolase activity"/>
    <property type="evidence" value="ECO:0007669"/>
    <property type="project" value="UniProtKB-KW"/>
</dbReference>
<feature type="domain" description="Beta-lactamase-related" evidence="1">
    <location>
        <begin position="43"/>
        <end position="319"/>
    </location>
</feature>
<dbReference type="PANTHER" id="PTHR43283:SF7">
    <property type="entry name" value="BETA-LACTAMASE-RELATED DOMAIN-CONTAINING PROTEIN"/>
    <property type="match status" value="1"/>
</dbReference>
<gene>
    <name evidence="2" type="ORF">QNI16_34500</name>
</gene>
<name>A0AAE3QY82_9BACT</name>
<dbReference type="AlphaFoldDB" id="A0AAE3QY82"/>
<comment type="caution">
    <text evidence="2">The sequence shown here is derived from an EMBL/GenBank/DDBJ whole genome shotgun (WGS) entry which is preliminary data.</text>
</comment>
<dbReference type="EMBL" id="JASJOS010000022">
    <property type="protein sequence ID" value="MDJ1485653.1"/>
    <property type="molecule type" value="Genomic_DNA"/>
</dbReference>
<dbReference type="Proteomes" id="UP001241110">
    <property type="component" value="Unassembled WGS sequence"/>
</dbReference>
<dbReference type="EC" id="3.-.-.-" evidence="2"/>
<dbReference type="Gene3D" id="3.40.710.10">
    <property type="entry name" value="DD-peptidase/beta-lactamase superfamily"/>
    <property type="match status" value="1"/>
</dbReference>
<organism evidence="2 3">
    <name type="scientific">Xanthocytophaga flava</name>
    <dbReference type="NCBI Taxonomy" id="3048013"/>
    <lineage>
        <taxon>Bacteria</taxon>
        <taxon>Pseudomonadati</taxon>
        <taxon>Bacteroidota</taxon>
        <taxon>Cytophagia</taxon>
        <taxon>Cytophagales</taxon>
        <taxon>Rhodocytophagaceae</taxon>
        <taxon>Xanthocytophaga</taxon>
    </lineage>
</organism>